<proteinExistence type="predicted"/>
<dbReference type="EMBL" id="UAUF01000002">
    <property type="protein sequence ID" value="SPY99974.1"/>
    <property type="molecule type" value="Genomic_DNA"/>
</dbReference>
<dbReference type="Proteomes" id="UP000250443">
    <property type="component" value="Unassembled WGS sequence"/>
</dbReference>
<gene>
    <name evidence="1" type="ORF">NCTC11842_00119</name>
</gene>
<reference evidence="1 2" key="1">
    <citation type="submission" date="2018-06" db="EMBL/GenBank/DDBJ databases">
        <authorList>
            <consortium name="Pathogen Informatics"/>
            <person name="Doyle S."/>
        </authorList>
    </citation>
    <scope>NUCLEOTIDE SEQUENCE [LARGE SCALE GENOMIC DNA]</scope>
    <source>
        <strain evidence="1 2">NCTC11842</strain>
    </source>
</reference>
<organism evidence="1 2">
    <name type="scientific">Pseudomonas luteola</name>
    <dbReference type="NCBI Taxonomy" id="47886"/>
    <lineage>
        <taxon>Bacteria</taxon>
        <taxon>Pseudomonadati</taxon>
        <taxon>Pseudomonadota</taxon>
        <taxon>Gammaproteobacteria</taxon>
        <taxon>Pseudomonadales</taxon>
        <taxon>Pseudomonadaceae</taxon>
        <taxon>Pseudomonas</taxon>
    </lineage>
</organism>
<protein>
    <submittedName>
        <fullName evidence="1">Uncharacterized protein</fullName>
    </submittedName>
</protein>
<evidence type="ECO:0000313" key="2">
    <source>
        <dbReference type="Proteomes" id="UP000250443"/>
    </source>
</evidence>
<evidence type="ECO:0000313" key="1">
    <source>
        <dbReference type="EMBL" id="SPY99974.1"/>
    </source>
</evidence>
<sequence>MLVTDYLVGRDNEGRCLCLVVDNVIPLDCSPGRSDLVSKMSRQDLVQEFVQDGVPVDWITFPDLPSDVVELLLSGQSLRILDQSDSTVIECLIGHSQVDQVVLKERIS</sequence>
<accession>A0A2X2BY17</accession>
<name>A0A2X2BY17_PSELU</name>
<dbReference type="AlphaFoldDB" id="A0A2X2BY17"/>